<dbReference type="PANTHER" id="PTHR20932">
    <property type="entry name" value="LYSM AND PUTATIVE PEPTIDOGLYCAN-BINDING DOMAIN-CONTAINING PROTEIN"/>
    <property type="match status" value="1"/>
</dbReference>
<feature type="region of interest" description="Disordered" evidence="1">
    <location>
        <begin position="1"/>
        <end position="23"/>
    </location>
</feature>
<feature type="region of interest" description="Disordered" evidence="1">
    <location>
        <begin position="80"/>
        <end position="114"/>
    </location>
</feature>
<accession>A0A4Y7L5F2</accession>
<dbReference type="PANTHER" id="PTHR20932:SF36">
    <property type="entry name" value="OS03G0110600 PROTEIN"/>
    <property type="match status" value="1"/>
</dbReference>
<sequence length="114" mass="12560">MSKVVNTANSLEKTEVSDRAIRTPLKKLEEGPSFEYSKDVIEPKILNQITQWKVADVNRMNGLVTDLQMFALKTLQIPLPGRHPPSASLSNGHPSPGTYKTVTSSTDAEIRNSP</sequence>
<evidence type="ECO:0000256" key="1">
    <source>
        <dbReference type="SAM" id="MobiDB-lite"/>
    </source>
</evidence>
<feature type="compositionally biased region" description="Polar residues" evidence="1">
    <location>
        <begin position="1"/>
        <end position="11"/>
    </location>
</feature>
<protein>
    <submittedName>
        <fullName evidence="2">Uncharacterized protein</fullName>
    </submittedName>
</protein>
<reference evidence="2 3" key="1">
    <citation type="journal article" date="2018" name="Science">
        <title>The opium poppy genome and morphinan production.</title>
        <authorList>
            <person name="Guo L."/>
            <person name="Winzer T."/>
            <person name="Yang X."/>
            <person name="Li Y."/>
            <person name="Ning Z."/>
            <person name="He Z."/>
            <person name="Teodor R."/>
            <person name="Lu Y."/>
            <person name="Bowser T.A."/>
            <person name="Graham I.A."/>
            <person name="Ye K."/>
        </authorList>
    </citation>
    <scope>NUCLEOTIDE SEQUENCE [LARGE SCALE GENOMIC DNA]</scope>
    <source>
        <strain evidence="3">cv. HN1</strain>
        <tissue evidence="2">Leaves</tissue>
    </source>
</reference>
<keyword evidence="3" id="KW-1185">Reference proteome</keyword>
<name>A0A4Y7L5F2_PAPSO</name>
<evidence type="ECO:0000313" key="3">
    <source>
        <dbReference type="Proteomes" id="UP000316621"/>
    </source>
</evidence>
<gene>
    <name evidence="2" type="ORF">C5167_042437</name>
</gene>
<dbReference type="EMBL" id="CM010724">
    <property type="protein sequence ID" value="RZC79860.1"/>
    <property type="molecule type" value="Genomic_DNA"/>
</dbReference>
<organism evidence="2 3">
    <name type="scientific">Papaver somniferum</name>
    <name type="common">Opium poppy</name>
    <dbReference type="NCBI Taxonomy" id="3469"/>
    <lineage>
        <taxon>Eukaryota</taxon>
        <taxon>Viridiplantae</taxon>
        <taxon>Streptophyta</taxon>
        <taxon>Embryophyta</taxon>
        <taxon>Tracheophyta</taxon>
        <taxon>Spermatophyta</taxon>
        <taxon>Magnoliopsida</taxon>
        <taxon>Ranunculales</taxon>
        <taxon>Papaveraceae</taxon>
        <taxon>Papaveroideae</taxon>
        <taxon>Papaver</taxon>
    </lineage>
</organism>
<dbReference type="AlphaFoldDB" id="A0A4Y7L5F2"/>
<dbReference type="Gramene" id="RZC79860">
    <property type="protein sequence ID" value="RZC79860"/>
    <property type="gene ID" value="C5167_042437"/>
</dbReference>
<proteinExistence type="predicted"/>
<dbReference type="Proteomes" id="UP000316621">
    <property type="component" value="Chromosome 10"/>
</dbReference>
<feature type="compositionally biased region" description="Basic and acidic residues" evidence="1">
    <location>
        <begin position="12"/>
        <end position="23"/>
    </location>
</feature>
<dbReference type="InterPro" id="IPR045030">
    <property type="entry name" value="LYSM1-4"/>
</dbReference>
<dbReference type="OrthoDB" id="538216at2759"/>
<feature type="compositionally biased region" description="Polar residues" evidence="1">
    <location>
        <begin position="87"/>
        <end position="114"/>
    </location>
</feature>
<evidence type="ECO:0000313" key="2">
    <source>
        <dbReference type="EMBL" id="RZC79860.1"/>
    </source>
</evidence>